<proteinExistence type="predicted"/>
<dbReference type="PANTHER" id="PTHR10000">
    <property type="entry name" value="PHOSPHOSERINE PHOSPHATASE"/>
    <property type="match status" value="1"/>
</dbReference>
<dbReference type="Pfam" id="PF08282">
    <property type="entry name" value="Hydrolase_3"/>
    <property type="match status" value="1"/>
</dbReference>
<dbReference type="Gene3D" id="3.30.1240.10">
    <property type="match status" value="1"/>
</dbReference>
<accession>A0A1F5FGA6</accession>
<gene>
    <name evidence="1" type="ORF">A2368_01910</name>
</gene>
<dbReference type="Gene3D" id="3.40.50.1000">
    <property type="entry name" value="HAD superfamily/HAD-like"/>
    <property type="match status" value="1"/>
</dbReference>
<reference evidence="1 2" key="1">
    <citation type="journal article" date="2016" name="Nat. Commun.">
        <title>Thousands of microbial genomes shed light on interconnected biogeochemical processes in an aquifer system.</title>
        <authorList>
            <person name="Anantharaman K."/>
            <person name="Brown C.T."/>
            <person name="Hug L.A."/>
            <person name="Sharon I."/>
            <person name="Castelle C.J."/>
            <person name="Probst A.J."/>
            <person name="Thomas B.C."/>
            <person name="Singh A."/>
            <person name="Wilkins M.J."/>
            <person name="Karaoz U."/>
            <person name="Brodie E.L."/>
            <person name="Williams K.H."/>
            <person name="Hubbard S.S."/>
            <person name="Banfield J.F."/>
        </authorList>
    </citation>
    <scope>NUCLEOTIDE SEQUENCE [LARGE SCALE GENOMIC DNA]</scope>
</reference>
<organism evidence="1 2">
    <name type="scientific">Candidatus Collierbacteria bacterium RIFOXYB1_FULL_49_13</name>
    <dbReference type="NCBI Taxonomy" id="1817728"/>
    <lineage>
        <taxon>Bacteria</taxon>
        <taxon>Candidatus Collieribacteriota</taxon>
    </lineage>
</organism>
<dbReference type="NCBIfam" id="TIGR01484">
    <property type="entry name" value="HAD-SF-IIB"/>
    <property type="match status" value="1"/>
</dbReference>
<dbReference type="SUPFAM" id="SSF56784">
    <property type="entry name" value="HAD-like"/>
    <property type="match status" value="1"/>
</dbReference>
<dbReference type="InterPro" id="IPR023214">
    <property type="entry name" value="HAD_sf"/>
</dbReference>
<dbReference type="InterPro" id="IPR006379">
    <property type="entry name" value="HAD-SF_hydro_IIB"/>
</dbReference>
<evidence type="ECO:0000313" key="1">
    <source>
        <dbReference type="EMBL" id="OGD78646.1"/>
    </source>
</evidence>
<dbReference type="EMBL" id="MFAM01000039">
    <property type="protein sequence ID" value="OGD78646.1"/>
    <property type="molecule type" value="Genomic_DNA"/>
</dbReference>
<sequence length="264" mass="29818">MESKVLLLDIDGVLLNQEDDTKPKVWAELKKLISRGISVSFVTARPYGLSAHLIDKLGTKSGIHIFENGNFIYEPSKQEIHGGLYLDSQTSQTIMDVVSNQLDHIRFGYSQGKVFFANLKYFNELIGYMPKIAYDLFESFDNKNKISFWVKDIHEIIGKELTSKLGNEITIYSYEQRDHLFSFFIHPKSGNKLEGVKILSKSLGVRLADMVFIGDDTKDVELAKSVGLSFAPLNATDDMKQAATFVSTKLYSEVILDAISRLWS</sequence>
<name>A0A1F5FGA6_9BACT</name>
<dbReference type="InterPro" id="IPR036412">
    <property type="entry name" value="HAD-like_sf"/>
</dbReference>
<dbReference type="GO" id="GO:0000287">
    <property type="term" value="F:magnesium ion binding"/>
    <property type="evidence" value="ECO:0007669"/>
    <property type="project" value="TreeGrafter"/>
</dbReference>
<protein>
    <submittedName>
        <fullName evidence="1">Uncharacterized protein</fullName>
    </submittedName>
</protein>
<comment type="caution">
    <text evidence="1">The sequence shown here is derived from an EMBL/GenBank/DDBJ whole genome shotgun (WGS) entry which is preliminary data.</text>
</comment>
<dbReference type="Proteomes" id="UP000176682">
    <property type="component" value="Unassembled WGS sequence"/>
</dbReference>
<dbReference type="GO" id="GO:0016791">
    <property type="term" value="F:phosphatase activity"/>
    <property type="evidence" value="ECO:0007669"/>
    <property type="project" value="TreeGrafter"/>
</dbReference>
<evidence type="ECO:0000313" key="2">
    <source>
        <dbReference type="Proteomes" id="UP000176682"/>
    </source>
</evidence>
<dbReference type="GO" id="GO:0005829">
    <property type="term" value="C:cytosol"/>
    <property type="evidence" value="ECO:0007669"/>
    <property type="project" value="TreeGrafter"/>
</dbReference>
<dbReference type="PANTHER" id="PTHR10000:SF8">
    <property type="entry name" value="HAD SUPERFAMILY HYDROLASE-LIKE, TYPE 3"/>
    <property type="match status" value="1"/>
</dbReference>
<dbReference type="AlphaFoldDB" id="A0A1F5FGA6"/>